<feature type="region of interest" description="Disordered" evidence="1">
    <location>
        <begin position="200"/>
        <end position="225"/>
    </location>
</feature>
<keyword evidence="2" id="KW-0812">Transmembrane</keyword>
<evidence type="ECO:0000313" key="4">
    <source>
        <dbReference type="Proteomes" id="UP000466794"/>
    </source>
</evidence>
<evidence type="ECO:0000313" key="3">
    <source>
        <dbReference type="EMBL" id="MVU79477.1"/>
    </source>
</evidence>
<feature type="transmembrane region" description="Helical" evidence="2">
    <location>
        <begin position="6"/>
        <end position="29"/>
    </location>
</feature>
<evidence type="ECO:0000256" key="1">
    <source>
        <dbReference type="SAM" id="MobiDB-lite"/>
    </source>
</evidence>
<accession>A0A7K1UYZ3</accession>
<reference evidence="3 4" key="1">
    <citation type="submission" date="2019-12" db="EMBL/GenBank/DDBJ databases">
        <title>Nocardia sp. nov. ET3-3 isolated from soil.</title>
        <authorList>
            <person name="Kanchanasin P."/>
            <person name="Tanasupawat S."/>
            <person name="Yuki M."/>
            <person name="Kudo T."/>
        </authorList>
    </citation>
    <scope>NUCLEOTIDE SEQUENCE [LARGE SCALE GENOMIC DNA]</scope>
    <source>
        <strain evidence="3 4">ET3-3</strain>
    </source>
</reference>
<comment type="caution">
    <text evidence="3">The sequence shown here is derived from an EMBL/GenBank/DDBJ whole genome shotgun (WGS) entry which is preliminary data.</text>
</comment>
<name>A0A7K1UYZ3_9NOCA</name>
<gene>
    <name evidence="3" type="ORF">GPX89_19790</name>
</gene>
<keyword evidence="4" id="KW-1185">Reference proteome</keyword>
<dbReference type="RefSeq" id="WP_157389008.1">
    <property type="nucleotide sequence ID" value="NZ_WRPP01000003.1"/>
</dbReference>
<proteinExistence type="predicted"/>
<sequence length="225" mass="25314">MNRNDIRAAGFGIAGGMVVAIGTIAYFALDLEVKIPNAIHRWQLSPADRTEYDAIRQAQTDKYADADRKREQAQLEVRAKFRPDLLSISPKVPVLSELPLEALISEIRYAKTRKRRAIETARGTFTCGDSTDMWTQQIAALRSEFQRRDTEPLSFLDRARHNAARHDVNSHDDEWPPFRAFNPATEQTAATFHEEQAVVASDPLTTYPPYPDFSGPTAPTSTEEP</sequence>
<dbReference type="AlphaFoldDB" id="A0A7K1UYZ3"/>
<keyword evidence="2" id="KW-1133">Transmembrane helix</keyword>
<keyword evidence="2" id="KW-0472">Membrane</keyword>
<protein>
    <submittedName>
        <fullName evidence="3">Uncharacterized protein</fullName>
    </submittedName>
</protein>
<dbReference type="Proteomes" id="UP000466794">
    <property type="component" value="Unassembled WGS sequence"/>
</dbReference>
<dbReference type="EMBL" id="WRPP01000003">
    <property type="protein sequence ID" value="MVU79477.1"/>
    <property type="molecule type" value="Genomic_DNA"/>
</dbReference>
<evidence type="ECO:0000256" key="2">
    <source>
        <dbReference type="SAM" id="Phobius"/>
    </source>
</evidence>
<organism evidence="3 4">
    <name type="scientific">Nocardia terrae</name>
    <dbReference type="NCBI Taxonomy" id="2675851"/>
    <lineage>
        <taxon>Bacteria</taxon>
        <taxon>Bacillati</taxon>
        <taxon>Actinomycetota</taxon>
        <taxon>Actinomycetes</taxon>
        <taxon>Mycobacteriales</taxon>
        <taxon>Nocardiaceae</taxon>
        <taxon>Nocardia</taxon>
    </lineage>
</organism>